<proteinExistence type="predicted"/>
<evidence type="ECO:0000313" key="2">
    <source>
        <dbReference type="Proteomes" id="UP000249828"/>
    </source>
</evidence>
<dbReference type="Proteomes" id="UP000249828">
    <property type="component" value="Unassembled WGS sequence"/>
</dbReference>
<evidence type="ECO:0000313" key="1">
    <source>
        <dbReference type="EMBL" id="PZL71409.1"/>
    </source>
</evidence>
<dbReference type="OrthoDB" id="2308065at2"/>
<protein>
    <submittedName>
        <fullName evidence="1">Pyridoxamine 5'-phosphate oxidase family protein</fullName>
    </submittedName>
</protein>
<comment type="caution">
    <text evidence="1">The sequence shown here is derived from an EMBL/GenBank/DDBJ whole genome shotgun (WGS) entry which is preliminary data.</text>
</comment>
<dbReference type="RefSeq" id="WP_069653892.1">
    <property type="nucleotide sequence ID" value="NZ_MIKA01000010.1"/>
</dbReference>
<organism evidence="1 2">
    <name type="scientific">Enterococcus plantarum</name>
    <dbReference type="NCBI Taxonomy" id="1077675"/>
    <lineage>
        <taxon>Bacteria</taxon>
        <taxon>Bacillati</taxon>
        <taxon>Bacillota</taxon>
        <taxon>Bacilli</taxon>
        <taxon>Lactobacillales</taxon>
        <taxon>Enterococcaceae</taxon>
        <taxon>Enterococcus</taxon>
    </lineage>
</organism>
<sequence>MVTAETILEHTHAYGISTINENGFPKTLILQSIMSRFSFVTLYFYLDKNTDIVKDIQANPKAAIACYAEFDAGYVTTLNLKGTFTLVELDDVTNISEDYKRYDSNLSYENPCILLFETLSFDIEKIKKYSGK</sequence>
<keyword evidence="2" id="KW-1185">Reference proteome</keyword>
<name>A0A2W4BGY7_9ENTE</name>
<gene>
    <name evidence="1" type="ORF">CI088_13190</name>
</gene>
<dbReference type="AlphaFoldDB" id="A0A2W4BGY7"/>
<dbReference type="Gene3D" id="2.30.110.10">
    <property type="entry name" value="Electron Transport, Fmn-binding Protein, Chain A"/>
    <property type="match status" value="1"/>
</dbReference>
<dbReference type="EMBL" id="PIEU01000108">
    <property type="protein sequence ID" value="PZL71409.1"/>
    <property type="molecule type" value="Genomic_DNA"/>
</dbReference>
<accession>A0A2W4BGY7</accession>
<reference evidence="1 2" key="1">
    <citation type="submission" date="2017-11" db="EMBL/GenBank/DDBJ databases">
        <title>Draft genome sequence of Enterococcus plantarum TRW2 strain isolated from lettuce.</title>
        <authorList>
            <person name="Kim E.B."/>
            <person name="Marco M.L."/>
            <person name="Williams T.R."/>
            <person name="You I.H."/>
        </authorList>
    </citation>
    <scope>NUCLEOTIDE SEQUENCE [LARGE SCALE GENOMIC DNA]</scope>
    <source>
        <strain evidence="1 2">TRW2</strain>
    </source>
</reference>
<dbReference type="SUPFAM" id="SSF50475">
    <property type="entry name" value="FMN-binding split barrel"/>
    <property type="match status" value="1"/>
</dbReference>
<dbReference type="InterPro" id="IPR012349">
    <property type="entry name" value="Split_barrel_FMN-bd"/>
</dbReference>